<dbReference type="AlphaFoldDB" id="A0AAN9BMT3"/>
<keyword evidence="1" id="KW-0812">Transmembrane</keyword>
<gene>
    <name evidence="2" type="ORF">V1264_015926</name>
</gene>
<keyword evidence="3" id="KW-1185">Reference proteome</keyword>
<accession>A0AAN9BMT3</accession>
<keyword evidence="1" id="KW-0472">Membrane</keyword>
<dbReference type="Proteomes" id="UP001374579">
    <property type="component" value="Unassembled WGS sequence"/>
</dbReference>
<protein>
    <submittedName>
        <fullName evidence="2">Uncharacterized protein</fullName>
    </submittedName>
</protein>
<evidence type="ECO:0000313" key="2">
    <source>
        <dbReference type="EMBL" id="KAK7108135.1"/>
    </source>
</evidence>
<organism evidence="2 3">
    <name type="scientific">Littorina saxatilis</name>
    <dbReference type="NCBI Taxonomy" id="31220"/>
    <lineage>
        <taxon>Eukaryota</taxon>
        <taxon>Metazoa</taxon>
        <taxon>Spiralia</taxon>
        <taxon>Lophotrochozoa</taxon>
        <taxon>Mollusca</taxon>
        <taxon>Gastropoda</taxon>
        <taxon>Caenogastropoda</taxon>
        <taxon>Littorinimorpha</taxon>
        <taxon>Littorinoidea</taxon>
        <taxon>Littorinidae</taxon>
        <taxon>Littorina</taxon>
    </lineage>
</organism>
<comment type="caution">
    <text evidence="2">The sequence shown here is derived from an EMBL/GenBank/DDBJ whole genome shotgun (WGS) entry which is preliminary data.</text>
</comment>
<reference evidence="2 3" key="1">
    <citation type="submission" date="2024-02" db="EMBL/GenBank/DDBJ databases">
        <title>Chromosome-scale genome assembly of the rough periwinkle Littorina saxatilis.</title>
        <authorList>
            <person name="De Jode A."/>
            <person name="Faria R."/>
            <person name="Formenti G."/>
            <person name="Sims Y."/>
            <person name="Smith T.P."/>
            <person name="Tracey A."/>
            <person name="Wood J.M.D."/>
            <person name="Zagrodzka Z.B."/>
            <person name="Johannesson K."/>
            <person name="Butlin R.K."/>
            <person name="Leder E.H."/>
        </authorList>
    </citation>
    <scope>NUCLEOTIDE SEQUENCE [LARGE SCALE GENOMIC DNA]</scope>
    <source>
        <strain evidence="2">Snail1</strain>
        <tissue evidence="2">Muscle</tissue>
    </source>
</reference>
<name>A0AAN9BMT3_9CAEN</name>
<proteinExistence type="predicted"/>
<evidence type="ECO:0000313" key="3">
    <source>
        <dbReference type="Proteomes" id="UP001374579"/>
    </source>
</evidence>
<feature type="transmembrane region" description="Helical" evidence="1">
    <location>
        <begin position="7"/>
        <end position="28"/>
    </location>
</feature>
<keyword evidence="1" id="KW-1133">Transmembrane helix</keyword>
<dbReference type="EMBL" id="JBAMIC010000004">
    <property type="protein sequence ID" value="KAK7108135.1"/>
    <property type="molecule type" value="Genomic_DNA"/>
</dbReference>
<sequence length="150" mass="17091">MPTRKEFGLLVALGLIVTVVVFPLGFFASRALWPTSSQSGEADPLRELNAKYKGLFKTRTEIFKMNWCLANPTRCQDGTFPTEGHEAELVRNYSKVYDADQNKTDDWYRCTTFRTTLKPKNQPTTRLKATNQPTTLFAEIKGDNDRCCQT</sequence>
<evidence type="ECO:0000256" key="1">
    <source>
        <dbReference type="SAM" id="Phobius"/>
    </source>
</evidence>